<dbReference type="Gene3D" id="1.10.357.10">
    <property type="entry name" value="Tetracycline Repressor, domain 2"/>
    <property type="match status" value="1"/>
</dbReference>
<sequence>MARVRQERAERTRRALITAAAELFDQHGYHGVGLNAILRRAGVTTGAMYFHFASKDDLARAVIVGQADGLELEIGTRGLQHLVDLCRHIAVTMRSDVLLRAGVRLAVEQSEANLLDYSIYGWWSSRFADCLETAREMGQLRPGVDVDTFARVIVAAFTGTQTMSRLADSWSDLPERIEEMLRCLLPALAPDDVLATLTIPGAPVTEAASRTTTAGSVAEDPS</sequence>
<evidence type="ECO:0000313" key="6">
    <source>
        <dbReference type="EMBL" id="NJQ14272.1"/>
    </source>
</evidence>
<evidence type="ECO:0000256" key="2">
    <source>
        <dbReference type="ARBA" id="ARBA00023125"/>
    </source>
</evidence>
<evidence type="ECO:0000256" key="3">
    <source>
        <dbReference type="ARBA" id="ARBA00023163"/>
    </source>
</evidence>
<dbReference type="Pfam" id="PF21935">
    <property type="entry name" value="TetR_C_45"/>
    <property type="match status" value="1"/>
</dbReference>
<dbReference type="InterPro" id="IPR001647">
    <property type="entry name" value="HTH_TetR"/>
</dbReference>
<evidence type="ECO:0000256" key="4">
    <source>
        <dbReference type="PROSITE-ProRule" id="PRU00335"/>
    </source>
</evidence>
<dbReference type="RefSeq" id="WP_168087099.1">
    <property type="nucleotide sequence ID" value="NZ_BHZH01000542.1"/>
</dbReference>
<dbReference type="InterPro" id="IPR009057">
    <property type="entry name" value="Homeodomain-like_sf"/>
</dbReference>
<feature type="DNA-binding region" description="H-T-H motif" evidence="4">
    <location>
        <begin position="33"/>
        <end position="52"/>
    </location>
</feature>
<dbReference type="PROSITE" id="PS50977">
    <property type="entry name" value="HTH_TETR_2"/>
    <property type="match status" value="1"/>
</dbReference>
<accession>A0ABX1CAJ4</accession>
<keyword evidence="1" id="KW-0805">Transcription regulation</keyword>
<dbReference type="InterPro" id="IPR054126">
    <property type="entry name" value="CprB_TetR_C"/>
</dbReference>
<keyword evidence="7" id="KW-1185">Reference proteome</keyword>
<dbReference type="InterPro" id="IPR050109">
    <property type="entry name" value="HTH-type_TetR-like_transc_reg"/>
</dbReference>
<dbReference type="EMBL" id="JAAVJC010000019">
    <property type="protein sequence ID" value="NJQ14272.1"/>
    <property type="molecule type" value="Genomic_DNA"/>
</dbReference>
<dbReference type="SUPFAM" id="SSF46689">
    <property type="entry name" value="Homeodomain-like"/>
    <property type="match status" value="1"/>
</dbReference>
<dbReference type="InterPro" id="IPR036271">
    <property type="entry name" value="Tet_transcr_reg_TetR-rel_C_sf"/>
</dbReference>
<protein>
    <submittedName>
        <fullName evidence="6">TetR/AcrR family transcriptional regulator</fullName>
    </submittedName>
</protein>
<dbReference type="InterPro" id="IPR047923">
    <property type="entry name" value="ArpA-like"/>
</dbReference>
<name>A0ABX1CAJ4_9ACTN</name>
<dbReference type="Proteomes" id="UP000727056">
    <property type="component" value="Unassembled WGS sequence"/>
</dbReference>
<evidence type="ECO:0000259" key="5">
    <source>
        <dbReference type="PROSITE" id="PS50977"/>
    </source>
</evidence>
<organism evidence="6 7">
    <name type="scientific">Streptomyces bohaiensis</name>
    <dbReference type="NCBI Taxonomy" id="1431344"/>
    <lineage>
        <taxon>Bacteria</taxon>
        <taxon>Bacillati</taxon>
        <taxon>Actinomycetota</taxon>
        <taxon>Actinomycetes</taxon>
        <taxon>Kitasatosporales</taxon>
        <taxon>Streptomycetaceae</taxon>
        <taxon>Streptomyces</taxon>
    </lineage>
</organism>
<keyword evidence="3" id="KW-0804">Transcription</keyword>
<dbReference type="PANTHER" id="PTHR30055:SF234">
    <property type="entry name" value="HTH-TYPE TRANSCRIPTIONAL REGULATOR BETI"/>
    <property type="match status" value="1"/>
</dbReference>
<dbReference type="NCBIfam" id="NF041196">
    <property type="entry name" value="ScbR_bind_reg"/>
    <property type="match status" value="1"/>
</dbReference>
<feature type="domain" description="HTH tetR-type" evidence="5">
    <location>
        <begin position="10"/>
        <end position="70"/>
    </location>
</feature>
<dbReference type="PANTHER" id="PTHR30055">
    <property type="entry name" value="HTH-TYPE TRANSCRIPTIONAL REGULATOR RUTR"/>
    <property type="match status" value="1"/>
</dbReference>
<keyword evidence="2 4" id="KW-0238">DNA-binding</keyword>
<dbReference type="SUPFAM" id="SSF48498">
    <property type="entry name" value="Tetracyclin repressor-like, C-terminal domain"/>
    <property type="match status" value="1"/>
</dbReference>
<proteinExistence type="predicted"/>
<evidence type="ECO:0000313" key="7">
    <source>
        <dbReference type="Proteomes" id="UP000727056"/>
    </source>
</evidence>
<evidence type="ECO:0000256" key="1">
    <source>
        <dbReference type="ARBA" id="ARBA00023015"/>
    </source>
</evidence>
<comment type="caution">
    <text evidence="6">The sequence shown here is derived from an EMBL/GenBank/DDBJ whole genome shotgun (WGS) entry which is preliminary data.</text>
</comment>
<dbReference type="PRINTS" id="PR00455">
    <property type="entry name" value="HTHTETR"/>
</dbReference>
<reference evidence="6 7" key="1">
    <citation type="submission" date="2020-03" db="EMBL/GenBank/DDBJ databases">
        <title>Draft genome of Streptomyces sp. ventii, isolated from the Axial Seamount in the Pacific Ocean, and resequencing of the two type strains Streptomyces lonarensis strain NCL 716 and Streptomyces bohaiensis strain 11A07.</title>
        <authorList>
            <person name="Loughran R.M."/>
            <person name="Pfannmuller K.M."/>
            <person name="Wasson B.J."/>
            <person name="Deadmond M.C."/>
            <person name="Paddock B.E."/>
            <person name="Koyack M.J."/>
            <person name="Gallegos D.A."/>
            <person name="Mitchell E.A."/>
            <person name="Ushijima B."/>
            <person name="Saw J.H."/>
            <person name="Mcphail K.L."/>
            <person name="Videau P."/>
        </authorList>
    </citation>
    <scope>NUCLEOTIDE SEQUENCE [LARGE SCALE GENOMIC DNA]</scope>
    <source>
        <strain evidence="6 7">11A07</strain>
    </source>
</reference>
<dbReference type="Pfam" id="PF00440">
    <property type="entry name" value="TetR_N"/>
    <property type="match status" value="1"/>
</dbReference>
<gene>
    <name evidence="6" type="ORF">HCN52_04795</name>
</gene>